<dbReference type="SUPFAM" id="SSF49503">
    <property type="entry name" value="Cupredoxins"/>
    <property type="match status" value="1"/>
</dbReference>
<name>A0A0W8EZT6_9ZZZZ</name>
<dbReference type="Gene3D" id="2.60.40.420">
    <property type="entry name" value="Cupredoxins - blue copper proteins"/>
    <property type="match status" value="1"/>
</dbReference>
<organism evidence="7">
    <name type="scientific">hydrocarbon metagenome</name>
    <dbReference type="NCBI Taxonomy" id="938273"/>
    <lineage>
        <taxon>unclassified sequences</taxon>
        <taxon>metagenomes</taxon>
        <taxon>ecological metagenomes</taxon>
    </lineage>
</organism>
<proteinExistence type="predicted"/>
<dbReference type="EMBL" id="LNQE01001696">
    <property type="protein sequence ID" value="KUG14140.1"/>
    <property type="molecule type" value="Genomic_DNA"/>
</dbReference>
<dbReference type="GO" id="GO:0005507">
    <property type="term" value="F:copper ion binding"/>
    <property type="evidence" value="ECO:0007669"/>
    <property type="project" value="TreeGrafter"/>
</dbReference>
<comment type="caution">
    <text evidence="7">The sequence shown here is derived from an EMBL/GenBank/DDBJ whole genome shotgun (WGS) entry which is preliminary data.</text>
</comment>
<feature type="region of interest" description="Disordered" evidence="5">
    <location>
        <begin position="28"/>
        <end position="72"/>
    </location>
</feature>
<dbReference type="InterPro" id="IPR008972">
    <property type="entry name" value="Cupredoxin"/>
</dbReference>
<dbReference type="InterPro" id="IPR028096">
    <property type="entry name" value="EfeO_Cupredoxin"/>
</dbReference>
<dbReference type="Pfam" id="PF13473">
    <property type="entry name" value="Cupredoxin_1"/>
    <property type="match status" value="1"/>
</dbReference>
<keyword evidence="4" id="KW-0186">Copper</keyword>
<sequence>MRIDVPVTALVLLTVACLLLAGCTTSPGPVTPTPTIIPTTQTAEPTSPTVTPTSTTGETTSPSPVETTVPATTAPAGPVEIELVARGYAFNTGTITVPAGSEVRIQFNNQDADRHNVALYEDRAATRPIFVGELITGPRTITYTFTAPATPGTYRFQCDPHASFMNGDFIVT</sequence>
<reference evidence="7" key="1">
    <citation type="journal article" date="2015" name="Proc. Natl. Acad. Sci. U.S.A.">
        <title>Networks of energetic and metabolic interactions define dynamics in microbial communities.</title>
        <authorList>
            <person name="Embree M."/>
            <person name="Liu J.K."/>
            <person name="Al-Bassam M.M."/>
            <person name="Zengler K."/>
        </authorList>
    </citation>
    <scope>NUCLEOTIDE SEQUENCE</scope>
</reference>
<dbReference type="PROSITE" id="PS51257">
    <property type="entry name" value="PROKAR_LIPOPROTEIN"/>
    <property type="match status" value="1"/>
</dbReference>
<evidence type="ECO:0000256" key="5">
    <source>
        <dbReference type="SAM" id="MobiDB-lite"/>
    </source>
</evidence>
<protein>
    <submittedName>
        <fullName evidence="7">Azurin</fullName>
    </submittedName>
</protein>
<evidence type="ECO:0000256" key="2">
    <source>
        <dbReference type="ARBA" id="ARBA00022723"/>
    </source>
</evidence>
<evidence type="ECO:0000256" key="4">
    <source>
        <dbReference type="ARBA" id="ARBA00023008"/>
    </source>
</evidence>
<evidence type="ECO:0000313" key="7">
    <source>
        <dbReference type="EMBL" id="KUG14140.1"/>
    </source>
</evidence>
<dbReference type="PANTHER" id="PTHR38439">
    <property type="entry name" value="AURACYANIN-B"/>
    <property type="match status" value="1"/>
</dbReference>
<keyword evidence="2" id="KW-0479">Metal-binding</keyword>
<dbReference type="AlphaFoldDB" id="A0A0W8EZT6"/>
<evidence type="ECO:0000256" key="3">
    <source>
        <dbReference type="ARBA" id="ARBA00022982"/>
    </source>
</evidence>
<dbReference type="InterPro" id="IPR050845">
    <property type="entry name" value="Cu-binding_ET"/>
</dbReference>
<keyword evidence="3" id="KW-0249">Electron transport</keyword>
<keyword evidence="1" id="KW-0813">Transport</keyword>
<gene>
    <name evidence="7" type="ORF">ASZ90_016217</name>
</gene>
<evidence type="ECO:0000259" key="6">
    <source>
        <dbReference type="Pfam" id="PF13473"/>
    </source>
</evidence>
<feature type="domain" description="EfeO-type cupredoxin-like" evidence="6">
    <location>
        <begin position="76"/>
        <end position="171"/>
    </location>
</feature>
<accession>A0A0W8EZT6</accession>
<evidence type="ECO:0000256" key="1">
    <source>
        <dbReference type="ARBA" id="ARBA00022448"/>
    </source>
</evidence>
<dbReference type="PANTHER" id="PTHR38439:SF2">
    <property type="entry name" value="OUTER MEMBRANE PROTEIN H.8"/>
    <property type="match status" value="1"/>
</dbReference>